<feature type="domain" description="SPOR" evidence="2">
    <location>
        <begin position="53"/>
        <end position="129"/>
    </location>
</feature>
<sequence>MRYVRIQFDKKKPMMNKFLIALSIIISMIFLFTYSLLNIKSSALIYKNDISKKNKYVYYFVQAGYFKNKNNAENYAKMLNSKKFYATVIHSDNAYRVLIWIDNDKNIIKKYEDYLKKSNISYIIKVVEFTEKNAIQLCKIVDEQLMILKNQRSFENLSINYCKIKEFNVECENFIKNYRNKDINSCLKNLANEIFYIKKFKNVQD</sequence>
<keyword evidence="1" id="KW-1133">Transmembrane helix</keyword>
<protein>
    <submittedName>
        <fullName evidence="3">Sporulation related domain-containing protein</fullName>
    </submittedName>
</protein>
<evidence type="ECO:0000256" key="1">
    <source>
        <dbReference type="SAM" id="Phobius"/>
    </source>
</evidence>
<dbReference type="AlphaFoldDB" id="A0A1H5VTU2"/>
<keyword evidence="1" id="KW-0472">Membrane</keyword>
<proteinExistence type="predicted"/>
<evidence type="ECO:0000313" key="3">
    <source>
        <dbReference type="EMBL" id="SEF89977.1"/>
    </source>
</evidence>
<dbReference type="PROSITE" id="PS51724">
    <property type="entry name" value="SPOR"/>
    <property type="match status" value="1"/>
</dbReference>
<dbReference type="RefSeq" id="WP_103896234.1">
    <property type="nucleotide sequence ID" value="NZ_FNUK01000015.1"/>
</dbReference>
<dbReference type="Proteomes" id="UP000242850">
    <property type="component" value="Unassembled WGS sequence"/>
</dbReference>
<feature type="transmembrane region" description="Helical" evidence="1">
    <location>
        <begin position="18"/>
        <end position="37"/>
    </location>
</feature>
<dbReference type="OrthoDB" id="9813569at2"/>
<evidence type="ECO:0000313" key="4">
    <source>
        <dbReference type="Proteomes" id="UP000242850"/>
    </source>
</evidence>
<dbReference type="InterPro" id="IPR007730">
    <property type="entry name" value="SPOR-like_dom"/>
</dbReference>
<dbReference type="Pfam" id="PF05036">
    <property type="entry name" value="SPOR"/>
    <property type="match status" value="1"/>
</dbReference>
<dbReference type="GO" id="GO:0042834">
    <property type="term" value="F:peptidoglycan binding"/>
    <property type="evidence" value="ECO:0007669"/>
    <property type="project" value="InterPro"/>
</dbReference>
<evidence type="ECO:0000259" key="2">
    <source>
        <dbReference type="PROSITE" id="PS51724"/>
    </source>
</evidence>
<organism evidence="3 4">
    <name type="scientific">Caloramator fervidus</name>
    <dbReference type="NCBI Taxonomy" id="29344"/>
    <lineage>
        <taxon>Bacteria</taxon>
        <taxon>Bacillati</taxon>
        <taxon>Bacillota</taxon>
        <taxon>Clostridia</taxon>
        <taxon>Eubacteriales</taxon>
        <taxon>Clostridiaceae</taxon>
        <taxon>Caloramator</taxon>
    </lineage>
</organism>
<dbReference type="InterPro" id="IPR036680">
    <property type="entry name" value="SPOR-like_sf"/>
</dbReference>
<gene>
    <name evidence="3" type="ORF">SAMN05660865_01283</name>
</gene>
<accession>A0A1H5VTU2</accession>
<name>A0A1H5VTU2_9CLOT</name>
<dbReference type="SUPFAM" id="SSF110997">
    <property type="entry name" value="Sporulation related repeat"/>
    <property type="match status" value="1"/>
</dbReference>
<reference evidence="4" key="1">
    <citation type="submission" date="2016-10" db="EMBL/GenBank/DDBJ databases">
        <authorList>
            <person name="Varghese N."/>
            <person name="Submissions S."/>
        </authorList>
    </citation>
    <scope>NUCLEOTIDE SEQUENCE [LARGE SCALE GENOMIC DNA]</scope>
    <source>
        <strain evidence="4">DSM 5463</strain>
    </source>
</reference>
<dbReference type="Gene3D" id="3.30.70.1070">
    <property type="entry name" value="Sporulation related repeat"/>
    <property type="match status" value="1"/>
</dbReference>
<keyword evidence="1" id="KW-0812">Transmembrane</keyword>
<keyword evidence="4" id="KW-1185">Reference proteome</keyword>
<dbReference type="EMBL" id="FNUK01000015">
    <property type="protein sequence ID" value="SEF89977.1"/>
    <property type="molecule type" value="Genomic_DNA"/>
</dbReference>